<feature type="compositionally biased region" description="Basic and acidic residues" evidence="1">
    <location>
        <begin position="1051"/>
        <end position="1068"/>
    </location>
</feature>
<feature type="compositionally biased region" description="Polar residues" evidence="1">
    <location>
        <begin position="836"/>
        <end position="854"/>
    </location>
</feature>
<dbReference type="Proteomes" id="UP000265631">
    <property type="component" value="Unassembled WGS sequence"/>
</dbReference>
<feature type="region of interest" description="Disordered" evidence="1">
    <location>
        <begin position="550"/>
        <end position="1072"/>
    </location>
</feature>
<feature type="compositionally biased region" description="Low complexity" evidence="1">
    <location>
        <begin position="790"/>
        <end position="806"/>
    </location>
</feature>
<feature type="compositionally biased region" description="Polar residues" evidence="1">
    <location>
        <begin position="807"/>
        <end position="829"/>
    </location>
</feature>
<dbReference type="STRING" id="2594813.A0A395MJG3"/>
<feature type="compositionally biased region" description="Acidic residues" evidence="1">
    <location>
        <begin position="592"/>
        <end position="621"/>
    </location>
</feature>
<name>A0A395MJG3_9HYPO</name>
<sequence>MNQPTAQDIFDNFEAIQSVVFNYGEILRSKKAPSVIYEENRTKLRTRFANAMALFQAAQTELQHLSQEELMVQLGGQIRDLDKDFKDHCVTYNRNWELTLKEVMDELRSQLAPLLHLPNPLQNQNTTGVEAGTQTEQRTHDSEAGTQTEERENDSDAVEETAGGNTSNDPQPDQHETTMDESVEGNPPDNPVLEPSPLAEIEVEQGPTFDDAEDDMEANGADHDTSHTAEDVTVNRGDATNPEEDHDETMRDAQAENDNESSSSDSSDSSDSDDEPIVSQPPSRQQVSSRTAGGSIEVLQTPVRQTRSSMARMSSPRATRSSKQKEPLQNKRRASNASPPPTRSKRLRGGAETAKKTNESPRQARPTPRESNKPTESPAGGPSRNTTRELPQKRGNKPVESSTRAPRRRSQRYIVESGENGEFEGVLKPIPGKVYATYWEKIKSFLAVIALPMGDFSSIGFEGSIDSCDLTENPCYTKNRKGEYTLARGYRDGEELEKERIFPILYFDGNPFPHHSAIGWCAGKDLREFKDEHQLVPYMKTVRQYLQSRGFTEDTQDSEAEPARTRLVAQEESEAEPARSESVAREIQVAGSDDDYAEPSDPDTDPEDLDATDDAEEDVDMADGITEEPSNTRQRNQQKRADRREEDRPDNETSEHERPAEPAETPASKSYAEPPRPSSSNVRPATCPSDEPLTEASTLDEPLVSEHVNFPCINERVRDVPRTEQREARPSTKEEKIVVILSDSEDEDDRKPASNAEHHSTGRRPLSHVFPFETPDRASYPPIGTFRHTSMAASPGQAAPPSQARQEPSQGRPQRPRSQVHQLLNTPQPSHDGRSEQVTSAQAQRQISNHQPSPSARAVPSRRDTTRIRLYDILSPESSSEASGSGQHAQRERPPSTLQETAVQAVKESGGSRHRKACEECRRTKNRCDPSHWSSDPIPRSVTAIFASSQPAAHSRSGSAQHPLTPSTSPSVNPNHDHQLPRGTSSAATPNSSGNSVDHKQASQSTRFEAWLQGDQTSQSPSPNSHLQRRPTQAVAPSQAGPSQAQNDQGRSNEDVYSRSNRDKDHPPPETFDEFIYQQRGHLPPDHMCFQVIMPLVKPREFPRLNRSSKCPPGLTRYLRKLPQANRLPRHDIFVEDSFLLVDDNGLSRGHRCPFCEACGCHRNTTYLERANFVAHLITHWKRAGGGQD</sequence>
<feature type="compositionally biased region" description="Polar residues" evidence="1">
    <location>
        <begin position="982"/>
        <end position="1007"/>
    </location>
</feature>
<organism evidence="2 3">
    <name type="scientific">Fusarium flagelliforme</name>
    <dbReference type="NCBI Taxonomy" id="2675880"/>
    <lineage>
        <taxon>Eukaryota</taxon>
        <taxon>Fungi</taxon>
        <taxon>Dikarya</taxon>
        <taxon>Ascomycota</taxon>
        <taxon>Pezizomycotina</taxon>
        <taxon>Sordariomycetes</taxon>
        <taxon>Hypocreomycetidae</taxon>
        <taxon>Hypocreales</taxon>
        <taxon>Nectriaceae</taxon>
        <taxon>Fusarium</taxon>
        <taxon>Fusarium incarnatum-equiseti species complex</taxon>
    </lineage>
</organism>
<evidence type="ECO:0000313" key="3">
    <source>
        <dbReference type="Proteomes" id="UP000265631"/>
    </source>
</evidence>
<feature type="compositionally biased region" description="Polar residues" evidence="1">
    <location>
        <begin position="1014"/>
        <end position="1026"/>
    </location>
</feature>
<dbReference type="EMBL" id="PXXK01000222">
    <property type="protein sequence ID" value="RFN48057.1"/>
    <property type="molecule type" value="Genomic_DNA"/>
</dbReference>
<gene>
    <name evidence="2" type="ORF">FIE12Z_7780</name>
</gene>
<comment type="caution">
    <text evidence="2">The sequence shown here is derived from an EMBL/GenBank/DDBJ whole genome shotgun (WGS) entry which is preliminary data.</text>
</comment>
<feature type="compositionally biased region" description="Low complexity" evidence="1">
    <location>
        <begin position="278"/>
        <end position="290"/>
    </location>
</feature>
<keyword evidence="3" id="KW-1185">Reference proteome</keyword>
<evidence type="ECO:0000256" key="1">
    <source>
        <dbReference type="SAM" id="MobiDB-lite"/>
    </source>
</evidence>
<reference evidence="2 3" key="1">
    <citation type="journal article" date="2018" name="PLoS Pathog.">
        <title>Evolution of structural diversity of trichothecenes, a family of toxins produced by plant pathogenic and entomopathogenic fungi.</title>
        <authorList>
            <person name="Proctor R.H."/>
            <person name="McCormick S.P."/>
            <person name="Kim H.S."/>
            <person name="Cardoza R.E."/>
            <person name="Stanley A.M."/>
            <person name="Lindo L."/>
            <person name="Kelly A."/>
            <person name="Brown D.W."/>
            <person name="Lee T."/>
            <person name="Vaughan M.M."/>
            <person name="Alexander N.J."/>
            <person name="Busman M."/>
            <person name="Gutierrez S."/>
        </authorList>
    </citation>
    <scope>NUCLEOTIDE SEQUENCE [LARGE SCALE GENOMIC DNA]</scope>
    <source>
        <strain evidence="2 3">NRRL 13405</strain>
    </source>
</reference>
<feature type="region of interest" description="Disordered" evidence="1">
    <location>
        <begin position="117"/>
        <end position="416"/>
    </location>
</feature>
<protein>
    <submittedName>
        <fullName evidence="2">Uncharacterized protein</fullName>
    </submittedName>
</protein>
<accession>A0A395MJG3</accession>
<feature type="compositionally biased region" description="Basic and acidic residues" evidence="1">
    <location>
        <begin position="715"/>
        <end position="737"/>
    </location>
</feature>
<feature type="compositionally biased region" description="Basic and acidic residues" evidence="1">
    <location>
        <begin position="749"/>
        <end position="760"/>
    </location>
</feature>
<feature type="compositionally biased region" description="Low complexity" evidence="1">
    <location>
        <begin position="875"/>
        <end position="886"/>
    </location>
</feature>
<feature type="compositionally biased region" description="Basic and acidic residues" evidence="1">
    <location>
        <begin position="861"/>
        <end position="870"/>
    </location>
</feature>
<feature type="compositionally biased region" description="Basic and acidic residues" evidence="1">
    <location>
        <begin position="639"/>
        <end position="661"/>
    </location>
</feature>
<feature type="compositionally biased region" description="Low complexity" evidence="1">
    <location>
        <begin position="306"/>
        <end position="321"/>
    </location>
</feature>
<feature type="compositionally biased region" description="Polar residues" evidence="1">
    <location>
        <begin position="1040"/>
        <end position="1050"/>
    </location>
</feature>
<proteinExistence type="predicted"/>
<feature type="compositionally biased region" description="Polar residues" evidence="1">
    <location>
        <begin position="126"/>
        <end position="136"/>
    </location>
</feature>
<feature type="compositionally biased region" description="Basic and acidic residues" evidence="1">
    <location>
        <begin position="917"/>
        <end position="930"/>
    </location>
</feature>
<evidence type="ECO:0000313" key="2">
    <source>
        <dbReference type="EMBL" id="RFN48057.1"/>
    </source>
</evidence>
<feature type="compositionally biased region" description="Basic and acidic residues" evidence="1">
    <location>
        <begin position="220"/>
        <end position="230"/>
    </location>
</feature>
<dbReference type="AlphaFoldDB" id="A0A395MJG3"/>
<feature type="compositionally biased region" description="Polar residues" evidence="1">
    <location>
        <begin position="946"/>
        <end position="974"/>
    </location>
</feature>